<comment type="caution">
    <text evidence="1">The sequence shown here is derived from an EMBL/GenBank/DDBJ whole genome shotgun (WGS) entry which is preliminary data.</text>
</comment>
<evidence type="ECO:0000313" key="2">
    <source>
        <dbReference type="Proteomes" id="UP000006222"/>
    </source>
</evidence>
<accession>F2ATL0</accession>
<dbReference type="AlphaFoldDB" id="F2ATL0"/>
<organism evidence="1 2">
    <name type="scientific">Rhodopirellula baltica WH47</name>
    <dbReference type="NCBI Taxonomy" id="991778"/>
    <lineage>
        <taxon>Bacteria</taxon>
        <taxon>Pseudomonadati</taxon>
        <taxon>Planctomycetota</taxon>
        <taxon>Planctomycetia</taxon>
        <taxon>Pirellulales</taxon>
        <taxon>Pirellulaceae</taxon>
        <taxon>Rhodopirellula</taxon>
    </lineage>
</organism>
<gene>
    <name evidence="1" type="ORF">RBWH47_05639</name>
</gene>
<name>F2ATL0_RHOBT</name>
<proteinExistence type="predicted"/>
<evidence type="ECO:0000313" key="1">
    <source>
        <dbReference type="EMBL" id="EGF27049.1"/>
    </source>
</evidence>
<dbReference type="Proteomes" id="UP000006222">
    <property type="component" value="Unassembled WGS sequence"/>
</dbReference>
<dbReference type="EMBL" id="AFAR01000167">
    <property type="protein sequence ID" value="EGF27049.1"/>
    <property type="molecule type" value="Genomic_DNA"/>
</dbReference>
<sequence>MTHQRVAAFCSRCLGKKWGEMEDVGERGKHSCSDFIERTRLREEL</sequence>
<protein>
    <submittedName>
        <fullName evidence="1">Uncharacterized protein</fullName>
    </submittedName>
</protein>
<reference evidence="1 2" key="1">
    <citation type="journal article" date="2013" name="Mar. Genomics">
        <title>Expression of sulfatases in Rhodopirellula baltica and the diversity of sulfatases in the genus Rhodopirellula.</title>
        <authorList>
            <person name="Wegner C.E."/>
            <person name="Richter-Heitmann T."/>
            <person name="Klindworth A."/>
            <person name="Klockow C."/>
            <person name="Richter M."/>
            <person name="Achstetter T."/>
            <person name="Glockner F.O."/>
            <person name="Harder J."/>
        </authorList>
    </citation>
    <scope>NUCLEOTIDE SEQUENCE [LARGE SCALE GENOMIC DNA]</scope>
    <source>
        <strain evidence="1 2">WH47</strain>
    </source>
</reference>
<dbReference type="PATRIC" id="fig|991778.3.peg.3249"/>